<dbReference type="PROSITE" id="PS50983">
    <property type="entry name" value="FE_B12_PBP"/>
    <property type="match status" value="1"/>
</dbReference>
<dbReference type="PANTHER" id="PTHR30535:SF34">
    <property type="entry name" value="MOLYBDATE-BINDING PROTEIN MOLA"/>
    <property type="match status" value="1"/>
</dbReference>
<feature type="chain" id="PRO_5004931350" evidence="1">
    <location>
        <begin position="29"/>
        <end position="295"/>
    </location>
</feature>
<name>W9VLP7_9GAMM</name>
<feature type="domain" description="Fe/B12 periplasmic-binding" evidence="2">
    <location>
        <begin position="35"/>
        <end position="284"/>
    </location>
</feature>
<feature type="signal peptide" evidence="1">
    <location>
        <begin position="1"/>
        <end position="28"/>
    </location>
</feature>
<organism evidence="3 4">
    <name type="scientific">Imhoffiella purpurea</name>
    <dbReference type="NCBI Taxonomy" id="1249627"/>
    <lineage>
        <taxon>Bacteria</taxon>
        <taxon>Pseudomonadati</taxon>
        <taxon>Pseudomonadota</taxon>
        <taxon>Gammaproteobacteria</taxon>
        <taxon>Chromatiales</taxon>
        <taxon>Chromatiaceae</taxon>
        <taxon>Imhoffiella</taxon>
    </lineage>
</organism>
<accession>W9VLP7</accession>
<evidence type="ECO:0000259" key="2">
    <source>
        <dbReference type="PROSITE" id="PS50983"/>
    </source>
</evidence>
<dbReference type="STRING" id="1249627.D779_1850"/>
<keyword evidence="1" id="KW-0732">Signal</keyword>
<dbReference type="Proteomes" id="UP000019460">
    <property type="component" value="Unassembled WGS sequence"/>
</dbReference>
<dbReference type="PANTHER" id="PTHR30535">
    <property type="entry name" value="VITAMIN B12-BINDING PROTEIN"/>
    <property type="match status" value="1"/>
</dbReference>
<dbReference type="Gene3D" id="3.40.50.1980">
    <property type="entry name" value="Nitrogenase molybdenum iron protein domain"/>
    <property type="match status" value="2"/>
</dbReference>
<dbReference type="Pfam" id="PF01497">
    <property type="entry name" value="Peripla_BP_2"/>
    <property type="match status" value="1"/>
</dbReference>
<comment type="caution">
    <text evidence="3">The sequence shown here is derived from an EMBL/GenBank/DDBJ whole genome shotgun (WGS) entry which is preliminary data.</text>
</comment>
<protein>
    <submittedName>
        <fullName evidence="3">Periplasmic binding protein</fullName>
    </submittedName>
</protein>
<dbReference type="eggNOG" id="COG0614">
    <property type="taxonomic scope" value="Bacteria"/>
</dbReference>
<keyword evidence="4" id="KW-1185">Reference proteome</keyword>
<dbReference type="AlphaFoldDB" id="W9VLP7"/>
<evidence type="ECO:0000313" key="4">
    <source>
        <dbReference type="Proteomes" id="UP000019460"/>
    </source>
</evidence>
<evidence type="ECO:0000313" key="3">
    <source>
        <dbReference type="EMBL" id="EXJ17027.1"/>
    </source>
</evidence>
<sequence length="295" mass="31981">MRMKRSFIILRVLCAFAVLIPISAPVAADSTDLPKVVSTNLCADLLLLRIAAPEQILSVSTQAQDPRVSSVAEAALAYPPNRGGVEDLLYLKPDMALVYTGWTGRRHAELLAGRGTEIVAMPYPTTWTDTLKATREMAARIGCAEAGEARILDAEARMRVLRERIQPYRVLYLRPSGGTAGSGTYVDDLLRLLGLRNVAAEAGFAGWGRFPLERLVTAPPDLFLLGYFDRSGPGAASAYGRHPLLRRMLERIPSVSVPVKDWGCGGLELVDAAERIVAQIESLPVQPSLIGQAHP</sequence>
<dbReference type="InterPro" id="IPR050902">
    <property type="entry name" value="ABC_Transporter_SBP"/>
</dbReference>
<dbReference type="SUPFAM" id="SSF53807">
    <property type="entry name" value="Helical backbone' metal receptor"/>
    <property type="match status" value="1"/>
</dbReference>
<dbReference type="InterPro" id="IPR002491">
    <property type="entry name" value="ABC_transptr_periplasmic_BD"/>
</dbReference>
<reference evidence="3 4" key="1">
    <citation type="submission" date="2012-11" db="EMBL/GenBank/DDBJ databases">
        <title>Genome assembly of Thiorhodococcus sp. AK35.</title>
        <authorList>
            <person name="Nupur N."/>
            <person name="Khatri I."/>
            <person name="Subramanian S."/>
            <person name="Pinnaka A."/>
        </authorList>
    </citation>
    <scope>NUCLEOTIDE SEQUENCE [LARGE SCALE GENOMIC DNA]</scope>
    <source>
        <strain evidence="3 4">AK35</strain>
    </source>
</reference>
<dbReference type="EMBL" id="AONC01000003">
    <property type="protein sequence ID" value="EXJ17027.1"/>
    <property type="molecule type" value="Genomic_DNA"/>
</dbReference>
<evidence type="ECO:0000256" key="1">
    <source>
        <dbReference type="SAM" id="SignalP"/>
    </source>
</evidence>
<gene>
    <name evidence="3" type="ORF">D779_1850</name>
</gene>
<proteinExistence type="predicted"/>
<dbReference type="GO" id="GO:0071281">
    <property type="term" value="P:cellular response to iron ion"/>
    <property type="evidence" value="ECO:0007669"/>
    <property type="project" value="TreeGrafter"/>
</dbReference>